<evidence type="ECO:0000313" key="2">
    <source>
        <dbReference type="EMBL" id="ARU99997.1"/>
    </source>
</evidence>
<evidence type="ECO:0000313" key="1">
    <source>
        <dbReference type="EMBL" id="ARU95957.1"/>
    </source>
</evidence>
<gene>
    <name evidence="1" type="ORF">A7K98_20955</name>
    <name evidence="2" type="ORF">A7K99_20940</name>
</gene>
<sequence length="73" mass="7511">MKELTMTEVQTVSGAGVVADAFADVGKSIGSAMEIVFGAKDVVKSATSLGQNIGLMLESITGIVDSSTALFWK</sequence>
<dbReference type="Proteomes" id="UP000195729">
    <property type="component" value="Chromosome"/>
</dbReference>
<organism evidence="1 4">
    <name type="scientific">Tatumella citrea</name>
    <name type="common">Pantoea citrea</name>
    <dbReference type="NCBI Taxonomy" id="53336"/>
    <lineage>
        <taxon>Bacteria</taxon>
        <taxon>Pseudomonadati</taxon>
        <taxon>Pseudomonadota</taxon>
        <taxon>Gammaproteobacteria</taxon>
        <taxon>Enterobacterales</taxon>
        <taxon>Erwiniaceae</taxon>
        <taxon>Tatumella</taxon>
    </lineage>
</organism>
<dbReference type="AlphaFoldDB" id="A0A1Y0LDK5"/>
<dbReference type="KEGG" id="tci:A7K98_20955"/>
<dbReference type="EMBL" id="CP015581">
    <property type="protein sequence ID" value="ARU99997.1"/>
    <property type="molecule type" value="Genomic_DNA"/>
</dbReference>
<dbReference type="RefSeq" id="WP_087490296.1">
    <property type="nucleotide sequence ID" value="NZ_CP015579.1"/>
</dbReference>
<name>A0A1Y0LDK5_TATCI</name>
<dbReference type="Proteomes" id="UP000195814">
    <property type="component" value="Chromosome"/>
</dbReference>
<protein>
    <submittedName>
        <fullName evidence="1">Uncharacterized protein</fullName>
    </submittedName>
</protein>
<accession>A0A1Y0LDK5</accession>
<evidence type="ECO:0000313" key="4">
    <source>
        <dbReference type="Proteomes" id="UP000195814"/>
    </source>
</evidence>
<dbReference type="EMBL" id="CP015579">
    <property type="protein sequence ID" value="ARU95957.1"/>
    <property type="molecule type" value="Genomic_DNA"/>
</dbReference>
<reference evidence="3 4" key="1">
    <citation type="submission" date="2016-05" db="EMBL/GenBank/DDBJ databases">
        <title>Complete genome sequence of two 2,5-diketo-D-glunonic acid producing strain Tatumella citrea.</title>
        <authorList>
            <person name="Duan C."/>
            <person name="Yang J."/>
            <person name="Yang S."/>
        </authorList>
    </citation>
    <scope>NUCLEOTIDE SEQUENCE [LARGE SCALE GENOMIC DNA]</scope>
    <source>
        <strain evidence="2 3">ATCC 39140</strain>
        <strain evidence="1 4">DSM 13699</strain>
    </source>
</reference>
<proteinExistence type="predicted"/>
<keyword evidence="3" id="KW-1185">Reference proteome</keyword>
<evidence type="ECO:0000313" key="3">
    <source>
        <dbReference type="Proteomes" id="UP000195729"/>
    </source>
</evidence>